<reference evidence="6 7" key="2">
    <citation type="submission" date="2020-01" db="EMBL/GenBank/DDBJ databases">
        <title>Microvirga sp. nov., an arsenate reduction bacterium isolated from Tibet hotspring sediments.</title>
        <authorList>
            <person name="Xian W.-D."/>
            <person name="Li W.-J."/>
        </authorList>
    </citation>
    <scope>NUCLEOTIDE SEQUENCE [LARGE SCALE GENOMIC DNA]</scope>
    <source>
        <strain evidence="6 7">KCTC 23863</strain>
    </source>
</reference>
<evidence type="ECO:0000256" key="2">
    <source>
        <dbReference type="ARBA" id="ARBA00022692"/>
    </source>
</evidence>
<organism evidence="6 7">
    <name type="scientific">Microvirga makkahensis</name>
    <dbReference type="NCBI Taxonomy" id="1128670"/>
    <lineage>
        <taxon>Bacteria</taxon>
        <taxon>Pseudomonadati</taxon>
        <taxon>Pseudomonadota</taxon>
        <taxon>Alphaproteobacteria</taxon>
        <taxon>Hyphomicrobiales</taxon>
        <taxon>Methylobacteriaceae</taxon>
        <taxon>Microvirga</taxon>
    </lineage>
</organism>
<dbReference type="InterPro" id="IPR007318">
    <property type="entry name" value="Phopholipid_MeTrfase"/>
</dbReference>
<feature type="transmembrane region" description="Helical" evidence="5">
    <location>
        <begin position="47"/>
        <end position="77"/>
    </location>
</feature>
<dbReference type="Pfam" id="PF04191">
    <property type="entry name" value="PEMT"/>
    <property type="match status" value="1"/>
</dbReference>
<evidence type="ECO:0000256" key="4">
    <source>
        <dbReference type="ARBA" id="ARBA00023136"/>
    </source>
</evidence>
<dbReference type="AlphaFoldDB" id="A0A7X3MWB5"/>
<sequence>MSTLDHLPNADGQRLDRKGLCDHFGLDRERTGLVTTGLFAWSRNPTFLGMMAVVLGAFLVAPPAVAAVVLAIAWVAFSGQIRMEEHLQCMHGPDYERYRTAVPRWIGRTGRPREVHAGRGDPVNHG</sequence>
<keyword evidence="4 5" id="KW-0472">Membrane</keyword>
<keyword evidence="7" id="KW-1185">Reference proteome</keyword>
<accession>A0A7X3MWB5</accession>
<protein>
    <submittedName>
        <fullName evidence="6">DUF1295 domain-containing protein</fullName>
    </submittedName>
</protein>
<reference evidence="6 7" key="1">
    <citation type="submission" date="2019-12" db="EMBL/GenBank/DDBJ databases">
        <authorList>
            <person name="Yuan C.-G."/>
        </authorList>
    </citation>
    <scope>NUCLEOTIDE SEQUENCE [LARGE SCALE GENOMIC DNA]</scope>
    <source>
        <strain evidence="6 7">KCTC 23863</strain>
    </source>
</reference>
<dbReference type="OrthoDB" id="9811969at2"/>
<keyword evidence="2 5" id="KW-0812">Transmembrane</keyword>
<dbReference type="Gene3D" id="1.20.120.1630">
    <property type="match status" value="1"/>
</dbReference>
<evidence type="ECO:0000256" key="5">
    <source>
        <dbReference type="SAM" id="Phobius"/>
    </source>
</evidence>
<evidence type="ECO:0000256" key="3">
    <source>
        <dbReference type="ARBA" id="ARBA00022989"/>
    </source>
</evidence>
<evidence type="ECO:0000256" key="1">
    <source>
        <dbReference type="ARBA" id="ARBA00004127"/>
    </source>
</evidence>
<dbReference type="Proteomes" id="UP000436483">
    <property type="component" value="Unassembled WGS sequence"/>
</dbReference>
<dbReference type="EMBL" id="WURB01000035">
    <property type="protein sequence ID" value="MXQ14456.1"/>
    <property type="molecule type" value="Genomic_DNA"/>
</dbReference>
<dbReference type="RefSeq" id="WP_160888180.1">
    <property type="nucleotide sequence ID" value="NZ_WURB01000035.1"/>
</dbReference>
<comment type="subcellular location">
    <subcellularLocation>
        <location evidence="1">Endomembrane system</location>
        <topology evidence="1">Multi-pass membrane protein</topology>
    </subcellularLocation>
</comment>
<comment type="caution">
    <text evidence="6">The sequence shown here is derived from an EMBL/GenBank/DDBJ whole genome shotgun (WGS) entry which is preliminary data.</text>
</comment>
<keyword evidence="3 5" id="KW-1133">Transmembrane helix</keyword>
<name>A0A7X3MWB5_9HYPH</name>
<evidence type="ECO:0000313" key="7">
    <source>
        <dbReference type="Proteomes" id="UP000436483"/>
    </source>
</evidence>
<gene>
    <name evidence="6" type="ORF">GR328_23995</name>
</gene>
<evidence type="ECO:0000313" key="6">
    <source>
        <dbReference type="EMBL" id="MXQ14456.1"/>
    </source>
</evidence>
<dbReference type="GO" id="GO:0012505">
    <property type="term" value="C:endomembrane system"/>
    <property type="evidence" value="ECO:0007669"/>
    <property type="project" value="UniProtKB-SubCell"/>
</dbReference>
<proteinExistence type="predicted"/>